<dbReference type="KEGG" id="bcoh:BC6307_23890"/>
<gene>
    <name evidence="2" type="ORF">BC6307_23890</name>
</gene>
<evidence type="ECO:0000313" key="3">
    <source>
        <dbReference type="Proteomes" id="UP000215224"/>
    </source>
</evidence>
<dbReference type="Pfam" id="PF03109">
    <property type="entry name" value="ABC1"/>
    <property type="match status" value="1"/>
</dbReference>
<keyword evidence="3" id="KW-1185">Reference proteome</keyword>
<dbReference type="InterPro" id="IPR004147">
    <property type="entry name" value="ABC1_dom"/>
</dbReference>
<evidence type="ECO:0000259" key="1">
    <source>
        <dbReference type="Pfam" id="PF03109"/>
    </source>
</evidence>
<name>A0A223KXA4_9BACI</name>
<dbReference type="AlphaFoldDB" id="A0A223KXA4"/>
<dbReference type="InterPro" id="IPR011009">
    <property type="entry name" value="Kinase-like_dom_sf"/>
</dbReference>
<protein>
    <recommendedName>
        <fullName evidence="1">ABC1 atypical kinase-like domain-containing protein</fullName>
    </recommendedName>
</protein>
<sequence>MYKLSHDTCIKIYKKRGDAREEAKALKHGAGTNYLPKLYKTGQNYNVMEYIEGKPLDVYLKQRKVLSKELAKELVLMLKDLEHIKFNRIDARLRHIFVKDDQNIKVIDHVSAFRYKTDYPIHLYRGLKKLGYLTVFLQQLEKLDPPLFKRWEKARMHK</sequence>
<dbReference type="STRING" id="1314751.GCA_001591425_01486"/>
<evidence type="ECO:0000313" key="2">
    <source>
        <dbReference type="EMBL" id="AST94082.1"/>
    </source>
</evidence>
<reference evidence="2 3" key="1">
    <citation type="submission" date="2016-12" db="EMBL/GenBank/DDBJ databases">
        <title>The whole genome sequencing and assembly of Bacillus cohnii DSM 6307T strain.</title>
        <authorList>
            <person name="Lee Y.-J."/>
            <person name="Yi H."/>
            <person name="Bahn Y.-S."/>
            <person name="Kim J.F."/>
            <person name="Lee D.-W."/>
        </authorList>
    </citation>
    <scope>NUCLEOTIDE SEQUENCE [LARGE SCALE GENOMIC DNA]</scope>
    <source>
        <strain evidence="2 3">DSM 6307</strain>
    </source>
</reference>
<proteinExistence type="predicted"/>
<dbReference type="EMBL" id="CP018866">
    <property type="protein sequence ID" value="AST94082.1"/>
    <property type="molecule type" value="Genomic_DNA"/>
</dbReference>
<dbReference type="SUPFAM" id="SSF56112">
    <property type="entry name" value="Protein kinase-like (PK-like)"/>
    <property type="match status" value="1"/>
</dbReference>
<feature type="domain" description="ABC1 atypical kinase-like" evidence="1">
    <location>
        <begin position="18"/>
        <end position="116"/>
    </location>
</feature>
<dbReference type="Gene3D" id="1.10.510.10">
    <property type="entry name" value="Transferase(Phosphotransferase) domain 1"/>
    <property type="match status" value="1"/>
</dbReference>
<accession>A0A223KXA4</accession>
<organism evidence="2 3">
    <name type="scientific">Sutcliffiella cohnii</name>
    <dbReference type="NCBI Taxonomy" id="33932"/>
    <lineage>
        <taxon>Bacteria</taxon>
        <taxon>Bacillati</taxon>
        <taxon>Bacillota</taxon>
        <taxon>Bacilli</taxon>
        <taxon>Bacillales</taxon>
        <taxon>Bacillaceae</taxon>
        <taxon>Sutcliffiella</taxon>
    </lineage>
</organism>
<dbReference type="RefSeq" id="WP_066414130.1">
    <property type="nucleotide sequence ID" value="NZ_CP018866.1"/>
</dbReference>
<dbReference type="Proteomes" id="UP000215224">
    <property type="component" value="Chromosome"/>
</dbReference>